<reference evidence="1" key="1">
    <citation type="journal article" date="2022" name="Phytopathology">
        <title>Whole genome sequencing-based tracing of a 2022 introduction and outbreak of Xanthomonas hortorum pv. pelargonii.</title>
        <authorList>
            <person name="Iruegas Bocardo F."/>
            <person name="Weisberg A.J."/>
            <person name="Riutta E.R."/>
            <person name="Kilday K.B."/>
            <person name="Bonkowski J.C."/>
            <person name="Creswell T.C."/>
            <person name="Daughtrey M."/>
            <person name="Rane K.K."/>
            <person name="Grunwald N.J."/>
            <person name="Chang J.H."/>
            <person name="Putnam M."/>
        </authorList>
    </citation>
    <scope>NUCLEOTIDE SEQUENCE</scope>
    <source>
        <strain evidence="1">22-338</strain>
    </source>
</reference>
<comment type="caution">
    <text evidence="1">The sequence shown here is derived from an EMBL/GenBank/DDBJ whole genome shotgun (WGS) entry which is preliminary data.</text>
</comment>
<gene>
    <name evidence="1" type="ORF">NY667_22060</name>
</gene>
<protein>
    <submittedName>
        <fullName evidence="1">Uncharacterized protein</fullName>
    </submittedName>
</protein>
<evidence type="ECO:0000313" key="1">
    <source>
        <dbReference type="EMBL" id="MDC8640409.1"/>
    </source>
</evidence>
<evidence type="ECO:0000313" key="2">
    <source>
        <dbReference type="Proteomes" id="UP001140230"/>
    </source>
</evidence>
<reference evidence="1" key="2">
    <citation type="submission" date="2022-08" db="EMBL/GenBank/DDBJ databases">
        <authorList>
            <person name="Iruegas-Bocardo F."/>
            <person name="Weisberg A.J."/>
            <person name="Riutta E.R."/>
            <person name="Kilday K."/>
            <person name="Bonkowski J.C."/>
            <person name="Creswell T."/>
            <person name="Daughtrey M.L."/>
            <person name="Rane K."/>
            <person name="Grunwald N.J."/>
            <person name="Chang J.H."/>
            <person name="Putnam M.L."/>
        </authorList>
    </citation>
    <scope>NUCLEOTIDE SEQUENCE</scope>
    <source>
        <strain evidence="1">22-338</strain>
    </source>
</reference>
<dbReference type="Proteomes" id="UP001140230">
    <property type="component" value="Unassembled WGS sequence"/>
</dbReference>
<dbReference type="EMBL" id="JANWTP010000121">
    <property type="protein sequence ID" value="MDC8640409.1"/>
    <property type="molecule type" value="Genomic_DNA"/>
</dbReference>
<name>A0A9X4BVP1_9XANT</name>
<dbReference type="RefSeq" id="WP_273664676.1">
    <property type="nucleotide sequence ID" value="NZ_CP168178.1"/>
</dbReference>
<organism evidence="1 2">
    <name type="scientific">Xanthomonas hortorum pv. hederae</name>
    <dbReference type="NCBI Taxonomy" id="453603"/>
    <lineage>
        <taxon>Bacteria</taxon>
        <taxon>Pseudomonadati</taxon>
        <taxon>Pseudomonadota</taxon>
        <taxon>Gammaproteobacteria</taxon>
        <taxon>Lysobacterales</taxon>
        <taxon>Lysobacteraceae</taxon>
        <taxon>Xanthomonas</taxon>
    </lineage>
</organism>
<proteinExistence type="predicted"/>
<accession>A0A9X4BVP1</accession>
<sequence>MTDWAERLINKVALNEHSAAQYIFALNYWSAWYELRYGCSLPLTEMPPAPVSRKAVIDFFNDHMIKVCQGQLTLEMAEPIKATLAKRGFNGRRAVVAPATTAFRIDVLRSIQKAQNLPFDKSVVAEHVSRIQASFRASQATLGHAPPSAVSLEYLLSRLLSACTKDHEGRRDAALILLLSYLSPRQVACLCMRDLLPGSVATNKGNIDAIDITINLPETKRQRLTPFIRVLEDEAIAIKEWGAIRELQVATQDAPFLIRETRVDHPVWLNEVWITKRLRLIAKQAGLIGSYHGAMCTPIKLRMAREHEYFEHSIQARLGRAMRIGISAALNNLERARDSIASAAPRDD</sequence>
<dbReference type="AlphaFoldDB" id="A0A9X4BVP1"/>